<proteinExistence type="predicted"/>
<accession>A0A382THY4</accession>
<organism evidence="2">
    <name type="scientific">marine metagenome</name>
    <dbReference type="NCBI Taxonomy" id="408172"/>
    <lineage>
        <taxon>unclassified sequences</taxon>
        <taxon>metagenomes</taxon>
        <taxon>ecological metagenomes</taxon>
    </lineage>
</organism>
<protein>
    <submittedName>
        <fullName evidence="2">Uncharacterized protein</fullName>
    </submittedName>
</protein>
<evidence type="ECO:0000313" key="2">
    <source>
        <dbReference type="EMBL" id="SVD21041.1"/>
    </source>
</evidence>
<feature type="compositionally biased region" description="Basic and acidic residues" evidence="1">
    <location>
        <begin position="30"/>
        <end position="43"/>
    </location>
</feature>
<reference evidence="2" key="1">
    <citation type="submission" date="2018-05" db="EMBL/GenBank/DDBJ databases">
        <authorList>
            <person name="Lanie J.A."/>
            <person name="Ng W.-L."/>
            <person name="Kazmierczak K.M."/>
            <person name="Andrzejewski T.M."/>
            <person name="Davidsen T.M."/>
            <person name="Wayne K.J."/>
            <person name="Tettelin H."/>
            <person name="Glass J.I."/>
            <person name="Rusch D."/>
            <person name="Podicherti R."/>
            <person name="Tsui H.-C.T."/>
            <person name="Winkler M.E."/>
        </authorList>
    </citation>
    <scope>NUCLEOTIDE SEQUENCE</scope>
</reference>
<feature type="non-terminal residue" evidence="2">
    <location>
        <position position="187"/>
    </location>
</feature>
<dbReference type="AlphaFoldDB" id="A0A382THY4"/>
<sequence>MASTFEELNEKLAKAVEENTKAQTKATEMTGEHGKAIRRLTRDTAQQRKRAAFLERDLKGELDDALFAPFAALGKLIPKPLKILGSMPVQAAMRGAGGGGAAAAPRVDASGTPMGPGNGVFKGAMGEAWGREISQSGIYTGTKAHVKGMLGMVDKSPQVKLLEELKDIAKTHTKILERIEESLSPKR</sequence>
<dbReference type="EMBL" id="UINC01136337">
    <property type="protein sequence ID" value="SVD21041.1"/>
    <property type="molecule type" value="Genomic_DNA"/>
</dbReference>
<name>A0A382THY4_9ZZZZ</name>
<evidence type="ECO:0000256" key="1">
    <source>
        <dbReference type="SAM" id="MobiDB-lite"/>
    </source>
</evidence>
<gene>
    <name evidence="2" type="ORF">METZ01_LOCUS373895</name>
</gene>
<feature type="region of interest" description="Disordered" evidence="1">
    <location>
        <begin position="18"/>
        <end position="43"/>
    </location>
</feature>